<dbReference type="InterPro" id="IPR042121">
    <property type="entry name" value="MutL_C_regsub"/>
</dbReference>
<dbReference type="InterPro" id="IPR038973">
    <property type="entry name" value="MutL/Mlh/Pms-like"/>
</dbReference>
<dbReference type="InterPro" id="IPR014762">
    <property type="entry name" value="DNA_mismatch_repair_CS"/>
</dbReference>
<feature type="domain" description="MutL C-terminal dimerisation" evidence="6">
    <location>
        <begin position="460"/>
        <end position="602"/>
    </location>
</feature>
<dbReference type="InterPro" id="IPR036890">
    <property type="entry name" value="HATPase_C_sf"/>
</dbReference>
<accession>A0A1I5A406</accession>
<protein>
    <recommendedName>
        <fullName evidence="2 5">DNA mismatch repair protein MutL</fullName>
    </recommendedName>
</protein>
<sequence length="643" mass="71929">MSSVIRLLPDHVANQIAAGEVVQRPASVVKELLENAVDAGATAIKLVIKDAGKTLIQVIDDGKGMNEIDARMCFERHATSKISIAEDLFQLQTKGFRGEALASIAAIAHVELKSKEHTAELGTQVIIEGSKITSQEIVVAPSGTSFSVKNLFFNIPARRNFLKSDQVELRHVIDEFERVALAHNNIQFTFINNGSEMFNLPASNFRQRIVNVFGGKTNEKLVPVQETTEIVEVHGFVAKPEFAKKSRGEQFFFVNDRFIKSGYLHHAVTAAFEGLLKDGTHPSYFLYLTLPPNSIDINIHPTKTEIKFDDEQALYAILRATIKHSLGQFNVSPVLDFQKDGDLEVPYSYEGTKSTEPTVEVDAFFNPFESMKSGSSLAGQMGSGFNPFESIKPKTSVSSFQSNASFQDRKHKSGGWETLYEGISDAKEIILTSANHQFDEEVITGSLFDDDSSQPTNHQQSYQFQKKYIISPIKSGMIIIDQRRAHQRILYEHYMRSFTVKQNASQQLLFPLSLYYSVYEMELLKNLQNELVQMGFLFDEISNEKIVILGIPVSITESEVSIVLEDLLNDMQDDAPADVDILHDRIAKSLAQSLAVKTGTYLSDKEQENIVNSLFGCDDPQTSPFGKTTFITMKVEDIDKKFM</sequence>
<dbReference type="EMBL" id="FOVI01000007">
    <property type="protein sequence ID" value="SFN57204.1"/>
    <property type="molecule type" value="Genomic_DNA"/>
</dbReference>
<dbReference type="CDD" id="cd00782">
    <property type="entry name" value="MutL_Trans"/>
    <property type="match status" value="1"/>
</dbReference>
<comment type="function">
    <text evidence="5">This protein is involved in the repair of mismatches in DNA. It is required for dam-dependent methyl-directed DNA mismatch repair. May act as a 'molecular matchmaker', a protein that promotes the formation of a stable complex between two or more DNA-binding proteins in an ATP-dependent manner without itself being part of a final effector complex.</text>
</comment>
<dbReference type="Pfam" id="PF08676">
    <property type="entry name" value="MutL_C"/>
    <property type="match status" value="1"/>
</dbReference>
<evidence type="ECO:0000313" key="8">
    <source>
        <dbReference type="EMBL" id="SFN57204.1"/>
    </source>
</evidence>
<dbReference type="InterPro" id="IPR014721">
    <property type="entry name" value="Ribsml_uS5_D2-typ_fold_subgr"/>
</dbReference>
<dbReference type="SUPFAM" id="SSF54211">
    <property type="entry name" value="Ribosomal protein S5 domain 2-like"/>
    <property type="match status" value="1"/>
</dbReference>
<comment type="similarity">
    <text evidence="1 5">Belongs to the DNA mismatch repair MutL/HexB family.</text>
</comment>
<dbReference type="OrthoDB" id="9763467at2"/>
<evidence type="ECO:0000256" key="5">
    <source>
        <dbReference type="HAMAP-Rule" id="MF_00149"/>
    </source>
</evidence>
<dbReference type="STRING" id="913024.SAMN05421741_10792"/>
<dbReference type="GO" id="GO:0005524">
    <property type="term" value="F:ATP binding"/>
    <property type="evidence" value="ECO:0007669"/>
    <property type="project" value="InterPro"/>
</dbReference>
<feature type="domain" description="DNA mismatch repair protein S5" evidence="7">
    <location>
        <begin position="209"/>
        <end position="327"/>
    </location>
</feature>
<dbReference type="Pfam" id="PF13589">
    <property type="entry name" value="HATPase_c_3"/>
    <property type="match status" value="1"/>
</dbReference>
<dbReference type="SUPFAM" id="SSF55874">
    <property type="entry name" value="ATPase domain of HSP90 chaperone/DNA topoisomerase II/histidine kinase"/>
    <property type="match status" value="1"/>
</dbReference>
<keyword evidence="4 5" id="KW-0234">DNA repair</keyword>
<dbReference type="Pfam" id="PF01119">
    <property type="entry name" value="DNA_mis_repair"/>
    <property type="match status" value="1"/>
</dbReference>
<keyword evidence="9" id="KW-1185">Reference proteome</keyword>
<proteinExistence type="inferred from homology"/>
<name>A0A1I5A406_9FLAO</name>
<dbReference type="GO" id="GO:0032300">
    <property type="term" value="C:mismatch repair complex"/>
    <property type="evidence" value="ECO:0007669"/>
    <property type="project" value="InterPro"/>
</dbReference>
<dbReference type="InterPro" id="IPR037198">
    <property type="entry name" value="MutL_C_sf"/>
</dbReference>
<dbReference type="Gene3D" id="3.30.1540.20">
    <property type="entry name" value="MutL, C-terminal domain, dimerisation subdomain"/>
    <property type="match status" value="1"/>
</dbReference>
<dbReference type="GO" id="GO:0006298">
    <property type="term" value="P:mismatch repair"/>
    <property type="evidence" value="ECO:0007669"/>
    <property type="project" value="UniProtKB-UniRule"/>
</dbReference>
<evidence type="ECO:0000259" key="7">
    <source>
        <dbReference type="SMART" id="SM01340"/>
    </source>
</evidence>
<dbReference type="Gene3D" id="3.30.565.10">
    <property type="entry name" value="Histidine kinase-like ATPase, C-terminal domain"/>
    <property type="match status" value="1"/>
</dbReference>
<dbReference type="Gene3D" id="3.30.230.10">
    <property type="match status" value="1"/>
</dbReference>
<dbReference type="Gene3D" id="3.30.1370.100">
    <property type="entry name" value="MutL, C-terminal domain, regulatory subdomain"/>
    <property type="match status" value="1"/>
</dbReference>
<dbReference type="GO" id="GO:0016887">
    <property type="term" value="F:ATP hydrolysis activity"/>
    <property type="evidence" value="ECO:0007669"/>
    <property type="project" value="InterPro"/>
</dbReference>
<dbReference type="InterPro" id="IPR042120">
    <property type="entry name" value="MutL_C_dimsub"/>
</dbReference>
<dbReference type="AlphaFoldDB" id="A0A1I5A406"/>
<evidence type="ECO:0000256" key="1">
    <source>
        <dbReference type="ARBA" id="ARBA00006082"/>
    </source>
</evidence>
<dbReference type="NCBIfam" id="TIGR00585">
    <property type="entry name" value="mutl"/>
    <property type="match status" value="1"/>
</dbReference>
<dbReference type="GO" id="GO:0140664">
    <property type="term" value="F:ATP-dependent DNA damage sensor activity"/>
    <property type="evidence" value="ECO:0007669"/>
    <property type="project" value="InterPro"/>
</dbReference>
<reference evidence="9" key="1">
    <citation type="submission" date="2016-10" db="EMBL/GenBank/DDBJ databases">
        <authorList>
            <person name="Varghese N."/>
            <person name="Submissions S."/>
        </authorList>
    </citation>
    <scope>NUCLEOTIDE SEQUENCE [LARGE SCALE GENOMIC DNA]</scope>
    <source>
        <strain evidence="9">DS-12</strain>
    </source>
</reference>
<dbReference type="Proteomes" id="UP000199036">
    <property type="component" value="Unassembled WGS sequence"/>
</dbReference>
<dbReference type="InterPro" id="IPR020568">
    <property type="entry name" value="Ribosomal_Su5_D2-typ_SF"/>
</dbReference>
<evidence type="ECO:0000256" key="3">
    <source>
        <dbReference type="ARBA" id="ARBA00022763"/>
    </source>
</evidence>
<dbReference type="PANTHER" id="PTHR10073:SF12">
    <property type="entry name" value="DNA MISMATCH REPAIR PROTEIN MLH1"/>
    <property type="match status" value="1"/>
</dbReference>
<organism evidence="8 9">
    <name type="scientific">Paenimyroides ummariense</name>
    <dbReference type="NCBI Taxonomy" id="913024"/>
    <lineage>
        <taxon>Bacteria</taxon>
        <taxon>Pseudomonadati</taxon>
        <taxon>Bacteroidota</taxon>
        <taxon>Flavobacteriia</taxon>
        <taxon>Flavobacteriales</taxon>
        <taxon>Flavobacteriaceae</taxon>
        <taxon>Paenimyroides</taxon>
    </lineage>
</organism>
<evidence type="ECO:0000313" key="9">
    <source>
        <dbReference type="Proteomes" id="UP000199036"/>
    </source>
</evidence>
<dbReference type="CDD" id="cd16926">
    <property type="entry name" value="HATPase_MutL-MLH-PMS-like"/>
    <property type="match status" value="1"/>
</dbReference>
<evidence type="ECO:0000256" key="2">
    <source>
        <dbReference type="ARBA" id="ARBA00021975"/>
    </source>
</evidence>
<dbReference type="SMART" id="SM01340">
    <property type="entry name" value="DNA_mis_repair"/>
    <property type="match status" value="1"/>
</dbReference>
<dbReference type="HAMAP" id="MF_00149">
    <property type="entry name" value="DNA_mis_repair"/>
    <property type="match status" value="1"/>
</dbReference>
<dbReference type="InterPro" id="IPR002099">
    <property type="entry name" value="MutL/Mlh/PMS"/>
</dbReference>
<dbReference type="RefSeq" id="WP_091521376.1">
    <property type="nucleotide sequence ID" value="NZ_FOVI01000007.1"/>
</dbReference>
<evidence type="ECO:0000256" key="4">
    <source>
        <dbReference type="ARBA" id="ARBA00023204"/>
    </source>
</evidence>
<gene>
    <name evidence="5" type="primary">mutL</name>
    <name evidence="8" type="ORF">SAMN05421741_10792</name>
</gene>
<dbReference type="PANTHER" id="PTHR10073">
    <property type="entry name" value="DNA MISMATCH REPAIR PROTEIN MLH, PMS, MUTL"/>
    <property type="match status" value="1"/>
</dbReference>
<dbReference type="InterPro" id="IPR013507">
    <property type="entry name" value="DNA_mismatch_S5_2-like"/>
</dbReference>
<dbReference type="FunFam" id="3.30.565.10:FF:000003">
    <property type="entry name" value="DNA mismatch repair endonuclease MutL"/>
    <property type="match status" value="1"/>
</dbReference>
<dbReference type="SMART" id="SM00853">
    <property type="entry name" value="MutL_C"/>
    <property type="match status" value="1"/>
</dbReference>
<dbReference type="InterPro" id="IPR020667">
    <property type="entry name" value="DNA_mismatch_repair_MutL"/>
</dbReference>
<dbReference type="InterPro" id="IPR014790">
    <property type="entry name" value="MutL_C"/>
</dbReference>
<keyword evidence="3 5" id="KW-0227">DNA damage</keyword>
<dbReference type="SUPFAM" id="SSF118116">
    <property type="entry name" value="DNA mismatch repair protein MutL"/>
    <property type="match status" value="1"/>
</dbReference>
<dbReference type="PROSITE" id="PS00058">
    <property type="entry name" value="DNA_MISMATCH_REPAIR_1"/>
    <property type="match status" value="1"/>
</dbReference>
<dbReference type="GO" id="GO:0030983">
    <property type="term" value="F:mismatched DNA binding"/>
    <property type="evidence" value="ECO:0007669"/>
    <property type="project" value="InterPro"/>
</dbReference>
<evidence type="ECO:0000259" key="6">
    <source>
        <dbReference type="SMART" id="SM00853"/>
    </source>
</evidence>